<keyword evidence="2" id="KW-1133">Transmembrane helix</keyword>
<feature type="compositionally biased region" description="Low complexity" evidence="1">
    <location>
        <begin position="271"/>
        <end position="293"/>
    </location>
</feature>
<keyword evidence="2" id="KW-0812">Transmembrane</keyword>
<protein>
    <submittedName>
        <fullName evidence="3">Uncharacterized protein</fullName>
    </submittedName>
</protein>
<evidence type="ECO:0000256" key="1">
    <source>
        <dbReference type="SAM" id="MobiDB-lite"/>
    </source>
</evidence>
<accession>A0A6V8LSY1</accession>
<keyword evidence="4" id="KW-1185">Reference proteome</keyword>
<sequence length="302" mass="31940">MDTQPVPVRRPAVVQALILVLVCLALAGCAAKNAQLPPGTVKVAMEPAGFPQAAVTPEWDAAAVRATQNSAGYDFTRTKLLPVVLVLKNKGPGQPQVLLEDVRGVAKDAEYLVYSPGEAMRLAMAKLPLSDQAKNMFTNGAKGAAIGAAIGTGFGLLAYLFSPVKDPALIWTGTIFGGSAGTIVGVASHQHDSREMREIVRADLQENVWNEDPIPPGATRTGYIFLPEGMGIESLRVTVRNGEGEGMTVRELPVALPQDYRPDRPQADQTPAAAETAPAKAPAKAPESELPAPKKVPRQQNI</sequence>
<feature type="transmembrane region" description="Helical" evidence="2">
    <location>
        <begin position="144"/>
        <end position="162"/>
    </location>
</feature>
<organism evidence="3 4">
    <name type="scientific">Fundidesulfovibrio magnetotacticus</name>
    <dbReference type="NCBI Taxonomy" id="2730080"/>
    <lineage>
        <taxon>Bacteria</taxon>
        <taxon>Pseudomonadati</taxon>
        <taxon>Thermodesulfobacteriota</taxon>
        <taxon>Desulfovibrionia</taxon>
        <taxon>Desulfovibrionales</taxon>
        <taxon>Desulfovibrionaceae</taxon>
        <taxon>Fundidesulfovibrio</taxon>
    </lineage>
</organism>
<feature type="transmembrane region" description="Helical" evidence="2">
    <location>
        <begin position="168"/>
        <end position="187"/>
    </location>
</feature>
<feature type="region of interest" description="Disordered" evidence="1">
    <location>
        <begin position="256"/>
        <end position="302"/>
    </location>
</feature>
<evidence type="ECO:0000313" key="4">
    <source>
        <dbReference type="Proteomes" id="UP000494245"/>
    </source>
</evidence>
<dbReference type="EMBL" id="BLTE01000001">
    <property type="protein sequence ID" value="GFK92727.1"/>
    <property type="molecule type" value="Genomic_DNA"/>
</dbReference>
<dbReference type="AlphaFoldDB" id="A0A6V8LSY1"/>
<dbReference type="RefSeq" id="WP_173081040.1">
    <property type="nucleotide sequence ID" value="NZ_BLTE01000001.1"/>
</dbReference>
<evidence type="ECO:0000256" key="2">
    <source>
        <dbReference type="SAM" id="Phobius"/>
    </source>
</evidence>
<evidence type="ECO:0000313" key="3">
    <source>
        <dbReference type="EMBL" id="GFK92727.1"/>
    </source>
</evidence>
<dbReference type="Proteomes" id="UP000494245">
    <property type="component" value="Unassembled WGS sequence"/>
</dbReference>
<proteinExistence type="predicted"/>
<name>A0A6V8LSY1_9BACT</name>
<gene>
    <name evidence="3" type="ORF">NNJEOMEG_00554</name>
</gene>
<comment type="caution">
    <text evidence="3">The sequence shown here is derived from an EMBL/GenBank/DDBJ whole genome shotgun (WGS) entry which is preliminary data.</text>
</comment>
<keyword evidence="2" id="KW-0472">Membrane</keyword>
<reference evidence="3 4" key="2">
    <citation type="submission" date="2020-05" db="EMBL/GenBank/DDBJ databases">
        <title>Draft genome sequence of Desulfovibrio sp. strainFSS-1.</title>
        <authorList>
            <person name="Shimoshige H."/>
            <person name="Kobayashi H."/>
            <person name="Maekawa T."/>
        </authorList>
    </citation>
    <scope>NUCLEOTIDE SEQUENCE [LARGE SCALE GENOMIC DNA]</scope>
    <source>
        <strain evidence="3 4">SIID29052-01</strain>
    </source>
</reference>
<reference evidence="3 4" key="1">
    <citation type="submission" date="2020-04" db="EMBL/GenBank/DDBJ databases">
        <authorList>
            <consortium name="Desulfovibrio sp. FSS-1 genome sequencing consortium"/>
            <person name="Shimoshige H."/>
            <person name="Kobayashi H."/>
            <person name="Maekawa T."/>
        </authorList>
    </citation>
    <scope>NUCLEOTIDE SEQUENCE [LARGE SCALE GENOMIC DNA]</scope>
    <source>
        <strain evidence="3 4">SIID29052-01</strain>
    </source>
</reference>